<feature type="region of interest" description="Disordered" evidence="1">
    <location>
        <begin position="1"/>
        <end position="46"/>
    </location>
</feature>
<reference evidence="2" key="1">
    <citation type="submission" date="2022-08" db="EMBL/GenBank/DDBJ databases">
        <authorList>
            <person name="Tistechok S."/>
            <person name="Samborskyy M."/>
            <person name="Roman I."/>
        </authorList>
    </citation>
    <scope>NUCLEOTIDE SEQUENCE</scope>
    <source>
        <strain evidence="2">DSM 103496</strain>
    </source>
</reference>
<name>A0A9X3AF06_9PSEU</name>
<dbReference type="Proteomes" id="UP001141259">
    <property type="component" value="Unassembled WGS sequence"/>
</dbReference>
<evidence type="ECO:0000313" key="2">
    <source>
        <dbReference type="EMBL" id="MCS7478052.1"/>
    </source>
</evidence>
<dbReference type="RefSeq" id="WP_259623552.1">
    <property type="nucleotide sequence ID" value="NZ_JANYMP010000005.1"/>
</dbReference>
<feature type="compositionally biased region" description="Low complexity" evidence="1">
    <location>
        <begin position="9"/>
        <end position="24"/>
    </location>
</feature>
<sequence length="46" mass="4747">MRNTLSGNESPLTSVSESSPSDDPALNPTLPPAEPDLRGTVGLKPT</sequence>
<keyword evidence="3" id="KW-1185">Reference proteome</keyword>
<comment type="caution">
    <text evidence="2">The sequence shown here is derived from an EMBL/GenBank/DDBJ whole genome shotgun (WGS) entry which is preliminary data.</text>
</comment>
<proteinExistence type="predicted"/>
<evidence type="ECO:0000313" key="3">
    <source>
        <dbReference type="Proteomes" id="UP001141259"/>
    </source>
</evidence>
<evidence type="ECO:0000256" key="1">
    <source>
        <dbReference type="SAM" id="MobiDB-lite"/>
    </source>
</evidence>
<organism evidence="2 3">
    <name type="scientific">Umezawaea endophytica</name>
    <dbReference type="NCBI Taxonomy" id="1654476"/>
    <lineage>
        <taxon>Bacteria</taxon>
        <taxon>Bacillati</taxon>
        <taxon>Actinomycetota</taxon>
        <taxon>Actinomycetes</taxon>
        <taxon>Pseudonocardiales</taxon>
        <taxon>Pseudonocardiaceae</taxon>
        <taxon>Umezawaea</taxon>
    </lineage>
</organism>
<gene>
    <name evidence="2" type="ORF">NZH93_14415</name>
</gene>
<dbReference type="EMBL" id="JANYMP010000005">
    <property type="protein sequence ID" value="MCS7478052.1"/>
    <property type="molecule type" value="Genomic_DNA"/>
</dbReference>
<accession>A0A9X3AF06</accession>
<dbReference type="AlphaFoldDB" id="A0A9X3AF06"/>
<protein>
    <submittedName>
        <fullName evidence="2">Uncharacterized protein</fullName>
    </submittedName>
</protein>